<evidence type="ECO:0000256" key="6">
    <source>
        <dbReference type="ARBA" id="ARBA00022824"/>
    </source>
</evidence>
<accession>A0A0G4IBR9</accession>
<evidence type="ECO:0000256" key="1">
    <source>
        <dbReference type="ARBA" id="ARBA00004477"/>
    </source>
</evidence>
<dbReference type="PANTHER" id="PTHR12317">
    <property type="entry name" value="DIACYLGLYCEROL O-ACYLTRANSFERASE"/>
    <property type="match status" value="1"/>
</dbReference>
<feature type="region of interest" description="Disordered" evidence="11">
    <location>
        <begin position="1"/>
        <end position="30"/>
    </location>
</feature>
<evidence type="ECO:0008006" key="13">
    <source>
        <dbReference type="Google" id="ProtNLM"/>
    </source>
</evidence>
<comment type="subcellular location">
    <subcellularLocation>
        <location evidence="1">Endoplasmic reticulum membrane</location>
        <topology evidence="1">Multi-pass membrane protein</topology>
    </subcellularLocation>
</comment>
<keyword evidence="4" id="KW-0808">Transferase</keyword>
<feature type="region of interest" description="Disordered" evidence="11">
    <location>
        <begin position="475"/>
        <end position="513"/>
    </location>
</feature>
<dbReference type="GO" id="GO:0019432">
    <property type="term" value="P:triglyceride biosynthetic process"/>
    <property type="evidence" value="ECO:0007669"/>
    <property type="project" value="TreeGrafter"/>
</dbReference>
<feature type="compositionally biased region" description="Basic and acidic residues" evidence="11">
    <location>
        <begin position="1"/>
        <end position="14"/>
    </location>
</feature>
<comment type="similarity">
    <text evidence="2">Belongs to the diacylglycerol acyltransferase family.</text>
</comment>
<evidence type="ECO:0000256" key="9">
    <source>
        <dbReference type="ARBA" id="ARBA00023136"/>
    </source>
</evidence>
<keyword evidence="7" id="KW-1133">Transmembrane helix</keyword>
<feature type="compositionally biased region" description="Basic and acidic residues" evidence="11">
    <location>
        <begin position="490"/>
        <end position="502"/>
    </location>
</feature>
<dbReference type="GO" id="GO:0005789">
    <property type="term" value="C:endoplasmic reticulum membrane"/>
    <property type="evidence" value="ECO:0007669"/>
    <property type="project" value="UniProtKB-SubCell"/>
</dbReference>
<evidence type="ECO:0000256" key="11">
    <source>
        <dbReference type="SAM" id="MobiDB-lite"/>
    </source>
</evidence>
<dbReference type="Pfam" id="PF03982">
    <property type="entry name" value="DAGAT"/>
    <property type="match status" value="1"/>
</dbReference>
<keyword evidence="3" id="KW-0444">Lipid biosynthesis</keyword>
<dbReference type="VEuPathDB" id="CryptoDB:Cvel_12872"/>
<gene>
    <name evidence="12" type="ORF">Cvel_12872</name>
</gene>
<keyword evidence="5" id="KW-0812">Transmembrane</keyword>
<sequence length="513" mass="56299">MESEGYPEKPHDASAHGGFSSADTVPSSSSLLRKSQVSLYNDDSSCSSESSSPAHSSRKEEKLLQKWLRRLLQFFKHMRARLSSFLSRLCKGWTPARRKWALRLLCLGAAALYLRSFFSDAHQTYTGDWGPTWLYKLMLAAFPPLTALLGRRWGGFKADERATFDRQMMLAWHPHGVVPVGAFNYAGPFCGREGRPVNFFALVASAVFSIPGIRESMLVFNARSADKKTLDHMLSHGKSVALNPGGIHELCRTNHKREVAYFPPNLGQFRAALRHGVPIVPCYLFGENQTYVTTDASRALMTKTYKLFGLPVLLGWGRWGLPFLPYIKGDISVRVGVPVEVPEKPQGELREDLTGRDVAELFAKYLLTLQDLFDREAHVCLPADVAARGLLLLYRLPKRKKGESVDPAVSSVIDSPGGVMELRPNAKTNEVVLLRSGAKGPGEDSTEVARMAVGPDGCVTGSGLLLMSALIDMAGSPGKKEKKGKKGQKEKKALSVDAEARSSGRPQAASARL</sequence>
<keyword evidence="9" id="KW-0472">Membrane</keyword>
<dbReference type="PhylomeDB" id="A0A0G4IBR9"/>
<reference evidence="12" key="1">
    <citation type="submission" date="2014-11" db="EMBL/GenBank/DDBJ databases">
        <authorList>
            <person name="Otto D Thomas"/>
            <person name="Naeem Raeece"/>
        </authorList>
    </citation>
    <scope>NUCLEOTIDE SEQUENCE</scope>
</reference>
<proteinExistence type="inferred from homology"/>
<evidence type="ECO:0000256" key="8">
    <source>
        <dbReference type="ARBA" id="ARBA00023098"/>
    </source>
</evidence>
<evidence type="ECO:0000256" key="3">
    <source>
        <dbReference type="ARBA" id="ARBA00022516"/>
    </source>
</evidence>
<evidence type="ECO:0000256" key="5">
    <source>
        <dbReference type="ARBA" id="ARBA00022692"/>
    </source>
</evidence>
<keyword evidence="8" id="KW-0443">Lipid metabolism</keyword>
<evidence type="ECO:0000256" key="7">
    <source>
        <dbReference type="ARBA" id="ARBA00022989"/>
    </source>
</evidence>
<dbReference type="AlphaFoldDB" id="A0A0G4IBR9"/>
<keyword evidence="10" id="KW-0012">Acyltransferase</keyword>
<dbReference type="PANTHER" id="PTHR12317:SF63">
    <property type="entry name" value="DIACYLGLYCEROL O-ACYLTRANSFERASE 2"/>
    <property type="match status" value="1"/>
</dbReference>
<keyword evidence="6" id="KW-0256">Endoplasmic reticulum</keyword>
<protein>
    <recommendedName>
        <fullName evidence="13">Acyltransferase</fullName>
    </recommendedName>
</protein>
<organism evidence="12">
    <name type="scientific">Chromera velia CCMP2878</name>
    <dbReference type="NCBI Taxonomy" id="1169474"/>
    <lineage>
        <taxon>Eukaryota</taxon>
        <taxon>Sar</taxon>
        <taxon>Alveolata</taxon>
        <taxon>Colpodellida</taxon>
        <taxon>Chromeraceae</taxon>
        <taxon>Chromera</taxon>
    </lineage>
</organism>
<name>A0A0G4IBR9_9ALVE</name>
<feature type="compositionally biased region" description="Basic residues" evidence="11">
    <location>
        <begin position="480"/>
        <end position="489"/>
    </location>
</feature>
<dbReference type="InterPro" id="IPR007130">
    <property type="entry name" value="DAGAT"/>
</dbReference>
<dbReference type="EMBL" id="CDMZ01005797">
    <property type="protein sequence ID" value="CEM54546.1"/>
    <property type="molecule type" value="Genomic_DNA"/>
</dbReference>
<evidence type="ECO:0000256" key="4">
    <source>
        <dbReference type="ARBA" id="ARBA00022679"/>
    </source>
</evidence>
<evidence type="ECO:0000256" key="10">
    <source>
        <dbReference type="ARBA" id="ARBA00023315"/>
    </source>
</evidence>
<dbReference type="GO" id="GO:0004144">
    <property type="term" value="F:diacylglycerol O-acyltransferase activity"/>
    <property type="evidence" value="ECO:0007669"/>
    <property type="project" value="TreeGrafter"/>
</dbReference>
<evidence type="ECO:0000313" key="12">
    <source>
        <dbReference type="EMBL" id="CEM54546.1"/>
    </source>
</evidence>
<evidence type="ECO:0000256" key="2">
    <source>
        <dbReference type="ARBA" id="ARBA00005420"/>
    </source>
</evidence>